<dbReference type="CDD" id="cd01837">
    <property type="entry name" value="SGNH_plant_lipase_like"/>
    <property type="match status" value="1"/>
</dbReference>
<accession>A0AAV2DI26</accession>
<dbReference type="EMBL" id="OZ034815">
    <property type="protein sequence ID" value="CAL1372907.1"/>
    <property type="molecule type" value="Genomic_DNA"/>
</dbReference>
<dbReference type="GO" id="GO:0016042">
    <property type="term" value="P:lipid catabolic process"/>
    <property type="evidence" value="ECO:0007669"/>
    <property type="project" value="UniProtKB-KW"/>
</dbReference>
<dbReference type="Gene3D" id="3.40.50.1110">
    <property type="entry name" value="SGNH hydrolase"/>
    <property type="match status" value="1"/>
</dbReference>
<keyword evidence="3" id="KW-0443">Lipid metabolism</keyword>
<dbReference type="SUPFAM" id="SSF52266">
    <property type="entry name" value="SGNH hydrolase"/>
    <property type="match status" value="1"/>
</dbReference>
<dbReference type="InterPro" id="IPR036514">
    <property type="entry name" value="SGNH_hydro_sf"/>
</dbReference>
<keyword evidence="5" id="KW-1185">Reference proteome</keyword>
<dbReference type="PANTHER" id="PTHR45648:SF17">
    <property type="entry name" value="GDSL ESTERASE_LIPASE"/>
    <property type="match status" value="1"/>
</dbReference>
<name>A0AAV2DI26_9ROSI</name>
<dbReference type="InterPro" id="IPR035669">
    <property type="entry name" value="SGNH_plant_lipase-like"/>
</dbReference>
<evidence type="ECO:0000256" key="3">
    <source>
        <dbReference type="ARBA" id="ARBA00022963"/>
    </source>
</evidence>
<gene>
    <name evidence="4" type="ORF">LTRI10_LOCUS14870</name>
</gene>
<dbReference type="Proteomes" id="UP001497516">
    <property type="component" value="Chromosome 2"/>
</dbReference>
<comment type="similarity">
    <text evidence="1">Belongs to the 'GDSL' lipolytic enzyme family.</text>
</comment>
<sequence>MEITRSFVLSLAGIGIMVMMMMTISAEATMPAVFVLGDSTVDVGTNNFLTGSVDRADFPHNGIDFPGSKATGRFSNGYNIADFLAKQLGLEMSPPPFFSLGNGTAPLKNSSFKGVNFASGGSGILDTTGLSPDGVKMVVPLSEQVQQLGSISSRLASFKGAETAADYLATSVFIISIGSNDMFHYDHDNSSSSSSSSTKEQFISQLTATYQKHLRTMLGFGVRKIGIISTGPVGCCPSQRRFNQTSGCLEPLNELAVSFNAKVKTMMAQLSSEFDGMQYSIGDTYSMTMNLIKSPASYGFKNINTACCGLGKLNADFFCTPDANVCTNRDEMLFWDMFHPSQAASKLAASDLYYGGQPFVTPINFKQLAAAF</sequence>
<dbReference type="InterPro" id="IPR051058">
    <property type="entry name" value="GDSL_Est/Lipase"/>
</dbReference>
<evidence type="ECO:0000256" key="2">
    <source>
        <dbReference type="ARBA" id="ARBA00022801"/>
    </source>
</evidence>
<keyword evidence="2" id="KW-0378">Hydrolase</keyword>
<evidence type="ECO:0000313" key="5">
    <source>
        <dbReference type="Proteomes" id="UP001497516"/>
    </source>
</evidence>
<dbReference type="GO" id="GO:0016788">
    <property type="term" value="F:hydrolase activity, acting on ester bonds"/>
    <property type="evidence" value="ECO:0007669"/>
    <property type="project" value="InterPro"/>
</dbReference>
<dbReference type="AlphaFoldDB" id="A0AAV2DI26"/>
<dbReference type="InterPro" id="IPR001087">
    <property type="entry name" value="GDSL"/>
</dbReference>
<dbReference type="PANTHER" id="PTHR45648">
    <property type="entry name" value="GDSL LIPASE/ACYLHYDROLASE FAMILY PROTEIN (AFU_ORTHOLOGUE AFUA_4G14700)"/>
    <property type="match status" value="1"/>
</dbReference>
<dbReference type="Pfam" id="PF00657">
    <property type="entry name" value="Lipase_GDSL"/>
    <property type="match status" value="1"/>
</dbReference>
<evidence type="ECO:0000313" key="4">
    <source>
        <dbReference type="EMBL" id="CAL1372907.1"/>
    </source>
</evidence>
<organism evidence="4 5">
    <name type="scientific">Linum trigynum</name>
    <dbReference type="NCBI Taxonomy" id="586398"/>
    <lineage>
        <taxon>Eukaryota</taxon>
        <taxon>Viridiplantae</taxon>
        <taxon>Streptophyta</taxon>
        <taxon>Embryophyta</taxon>
        <taxon>Tracheophyta</taxon>
        <taxon>Spermatophyta</taxon>
        <taxon>Magnoliopsida</taxon>
        <taxon>eudicotyledons</taxon>
        <taxon>Gunneridae</taxon>
        <taxon>Pentapetalae</taxon>
        <taxon>rosids</taxon>
        <taxon>fabids</taxon>
        <taxon>Malpighiales</taxon>
        <taxon>Linaceae</taxon>
        <taxon>Linum</taxon>
    </lineage>
</organism>
<protein>
    <submittedName>
        <fullName evidence="4">Uncharacterized protein</fullName>
    </submittedName>
</protein>
<evidence type="ECO:0000256" key="1">
    <source>
        <dbReference type="ARBA" id="ARBA00008668"/>
    </source>
</evidence>
<proteinExistence type="inferred from homology"/>
<keyword evidence="3" id="KW-0442">Lipid degradation</keyword>
<reference evidence="4 5" key="1">
    <citation type="submission" date="2024-04" db="EMBL/GenBank/DDBJ databases">
        <authorList>
            <person name="Fracassetti M."/>
        </authorList>
    </citation>
    <scope>NUCLEOTIDE SEQUENCE [LARGE SCALE GENOMIC DNA]</scope>
</reference>